<protein>
    <submittedName>
        <fullName evidence="3">Uncharacterized protein</fullName>
    </submittedName>
</protein>
<dbReference type="AlphaFoldDB" id="A0A120IE37"/>
<sequence length="145" mass="16666">MELKDIVAITGKPGLYEIKAQSKGGIIVESLLDRKKFPITATHNISALNEIAIFTYEEEIPLRIVFKAISEKEHGKKAINPKESGKVLTSYFREILPNFDEERVYTSNIKKVLQWYNLLASNNFDFSSIKEQEEEQEENQKTKEA</sequence>
<dbReference type="PATRIC" id="fig|1622118.3.peg.845"/>
<dbReference type="KEGG" id="lut:Lupro_03995"/>
<reference evidence="4" key="1">
    <citation type="submission" date="2015-12" db="EMBL/GenBank/DDBJ databases">
        <title>Complete genome sequence of Lutibacter profundus strain LP1.</title>
        <authorList>
            <person name="Wissuwa J."/>
            <person name="Le Moine Bauer S."/>
            <person name="Stokke R."/>
            <person name="Dahle H."/>
            <person name="Steen I.H."/>
        </authorList>
    </citation>
    <scope>NUCLEOTIDE SEQUENCE [LARGE SCALE GENOMIC DNA]</scope>
    <source>
        <strain evidence="4">LP1</strain>
    </source>
</reference>
<dbReference type="Gene3D" id="1.10.10.1650">
    <property type="match status" value="1"/>
</dbReference>
<dbReference type="InterPro" id="IPR049280">
    <property type="entry name" value="DUF6852"/>
</dbReference>
<dbReference type="InterPro" id="IPR041218">
    <property type="entry name" value="DUF5606"/>
</dbReference>
<feature type="domain" description="DUF6852" evidence="2">
    <location>
        <begin position="51"/>
        <end position="119"/>
    </location>
</feature>
<dbReference type="EMBL" id="CP013355">
    <property type="protein sequence ID" value="AMC10464.1"/>
    <property type="molecule type" value="Genomic_DNA"/>
</dbReference>
<accession>A0A120IE37</accession>
<evidence type="ECO:0000259" key="2">
    <source>
        <dbReference type="Pfam" id="PF21186"/>
    </source>
</evidence>
<dbReference type="RefSeq" id="WP_068206503.1">
    <property type="nucleotide sequence ID" value="NZ_CP013355.1"/>
</dbReference>
<dbReference type="OrthoDB" id="675198at2"/>
<gene>
    <name evidence="3" type="ORF">Lupro_03995</name>
</gene>
<reference evidence="3 4" key="2">
    <citation type="journal article" date="2016" name="Int. J. Syst. Evol. Microbiol.">
        <title>Lutibacter profundi sp. nov., isolated from a deep-sea hydrothermal system on the Arctic Mid-Ocean Ridge and emended description of the genus Lutibacter.</title>
        <authorList>
            <person name="Le Moine Bauer S."/>
            <person name="Roalkvam I."/>
            <person name="Steen I.H."/>
            <person name="Dahle H."/>
        </authorList>
    </citation>
    <scope>NUCLEOTIDE SEQUENCE [LARGE SCALE GENOMIC DNA]</scope>
    <source>
        <strain evidence="3 4">LP1</strain>
    </source>
</reference>
<evidence type="ECO:0000259" key="1">
    <source>
        <dbReference type="Pfam" id="PF18347"/>
    </source>
</evidence>
<name>A0A120IE37_9FLAO</name>
<proteinExistence type="predicted"/>
<dbReference type="STRING" id="1622118.Lupro_03995"/>
<feature type="domain" description="DUF5606" evidence="1">
    <location>
        <begin position="3"/>
        <end position="48"/>
    </location>
</feature>
<dbReference type="Proteomes" id="UP000059672">
    <property type="component" value="Chromosome"/>
</dbReference>
<dbReference type="Pfam" id="PF21186">
    <property type="entry name" value="DUF6852"/>
    <property type="match status" value="1"/>
</dbReference>
<evidence type="ECO:0000313" key="4">
    <source>
        <dbReference type="Proteomes" id="UP000059672"/>
    </source>
</evidence>
<dbReference type="Gene3D" id="2.30.30.730">
    <property type="match status" value="1"/>
</dbReference>
<evidence type="ECO:0000313" key="3">
    <source>
        <dbReference type="EMBL" id="AMC10464.1"/>
    </source>
</evidence>
<dbReference type="InterPro" id="IPR049281">
    <property type="entry name" value="BVU_3817-like_C_sf"/>
</dbReference>
<dbReference type="Pfam" id="PF18347">
    <property type="entry name" value="DUF5606"/>
    <property type="match status" value="1"/>
</dbReference>
<keyword evidence="4" id="KW-1185">Reference proteome</keyword>
<organism evidence="3 4">
    <name type="scientific">Lutibacter profundi</name>
    <dbReference type="NCBI Taxonomy" id="1622118"/>
    <lineage>
        <taxon>Bacteria</taxon>
        <taxon>Pseudomonadati</taxon>
        <taxon>Bacteroidota</taxon>
        <taxon>Flavobacteriia</taxon>
        <taxon>Flavobacteriales</taxon>
        <taxon>Flavobacteriaceae</taxon>
        <taxon>Lutibacter</taxon>
    </lineage>
</organism>
<dbReference type="InterPro" id="IPR049282">
    <property type="entry name" value="BVU_3817_N_sf"/>
</dbReference>